<evidence type="ECO:0000313" key="2">
    <source>
        <dbReference type="Proteomes" id="UP000215914"/>
    </source>
</evidence>
<dbReference type="Proteomes" id="UP000215914">
    <property type="component" value="Unassembled WGS sequence"/>
</dbReference>
<gene>
    <name evidence="1" type="ORF">HanXRQr2_Chr17g0830471</name>
</gene>
<proteinExistence type="predicted"/>
<accession>A0A9K3DN78</accession>
<name>A0A9K3DN78_HELAN</name>
<dbReference type="AlphaFoldDB" id="A0A9K3DN78"/>
<reference evidence="1" key="2">
    <citation type="submission" date="2020-06" db="EMBL/GenBank/DDBJ databases">
        <title>Helianthus annuus Genome sequencing and assembly Release 2.</title>
        <authorList>
            <person name="Gouzy J."/>
            <person name="Langlade N."/>
            <person name="Munos S."/>
        </authorList>
    </citation>
    <scope>NUCLEOTIDE SEQUENCE</scope>
    <source>
        <tissue evidence="1">Leaves</tissue>
    </source>
</reference>
<reference evidence="1" key="1">
    <citation type="journal article" date="2017" name="Nature">
        <title>The sunflower genome provides insights into oil metabolism, flowering and Asterid evolution.</title>
        <authorList>
            <person name="Badouin H."/>
            <person name="Gouzy J."/>
            <person name="Grassa C.J."/>
            <person name="Murat F."/>
            <person name="Staton S.E."/>
            <person name="Cottret L."/>
            <person name="Lelandais-Briere C."/>
            <person name="Owens G.L."/>
            <person name="Carrere S."/>
            <person name="Mayjonade B."/>
            <person name="Legrand L."/>
            <person name="Gill N."/>
            <person name="Kane N.C."/>
            <person name="Bowers J.E."/>
            <person name="Hubner S."/>
            <person name="Bellec A."/>
            <person name="Berard A."/>
            <person name="Berges H."/>
            <person name="Blanchet N."/>
            <person name="Boniface M.C."/>
            <person name="Brunel D."/>
            <person name="Catrice O."/>
            <person name="Chaidir N."/>
            <person name="Claudel C."/>
            <person name="Donnadieu C."/>
            <person name="Faraut T."/>
            <person name="Fievet G."/>
            <person name="Helmstetter N."/>
            <person name="King M."/>
            <person name="Knapp S.J."/>
            <person name="Lai Z."/>
            <person name="Le Paslier M.C."/>
            <person name="Lippi Y."/>
            <person name="Lorenzon L."/>
            <person name="Mandel J.R."/>
            <person name="Marage G."/>
            <person name="Marchand G."/>
            <person name="Marquand E."/>
            <person name="Bret-Mestries E."/>
            <person name="Morien E."/>
            <person name="Nambeesan S."/>
            <person name="Nguyen T."/>
            <person name="Pegot-Espagnet P."/>
            <person name="Pouilly N."/>
            <person name="Raftis F."/>
            <person name="Sallet E."/>
            <person name="Schiex T."/>
            <person name="Thomas J."/>
            <person name="Vandecasteele C."/>
            <person name="Vares D."/>
            <person name="Vear F."/>
            <person name="Vautrin S."/>
            <person name="Crespi M."/>
            <person name="Mangin B."/>
            <person name="Burke J.M."/>
            <person name="Salse J."/>
            <person name="Munos S."/>
            <person name="Vincourt P."/>
            <person name="Rieseberg L.H."/>
            <person name="Langlade N.B."/>
        </authorList>
    </citation>
    <scope>NUCLEOTIDE SEQUENCE</scope>
    <source>
        <tissue evidence="1">Leaves</tissue>
    </source>
</reference>
<comment type="caution">
    <text evidence="1">The sequence shown here is derived from an EMBL/GenBank/DDBJ whole genome shotgun (WGS) entry which is preliminary data.</text>
</comment>
<sequence>MRDGHNASPSLLSTLARENDVPSHFELPLFEYLLVITLCAFSSSDCGSRFLEQAPPMGI</sequence>
<protein>
    <submittedName>
        <fullName evidence="1">Uncharacterized protein</fullName>
    </submittedName>
</protein>
<keyword evidence="2" id="KW-1185">Reference proteome</keyword>
<dbReference type="Gramene" id="mRNA:HanXRQr2_Chr17g0830471">
    <property type="protein sequence ID" value="CDS:HanXRQr2_Chr17g0830471.1"/>
    <property type="gene ID" value="HanXRQr2_Chr17g0830471"/>
</dbReference>
<evidence type="ECO:0000313" key="1">
    <source>
        <dbReference type="EMBL" id="KAF5757759.1"/>
    </source>
</evidence>
<dbReference type="EMBL" id="MNCJ02000332">
    <property type="protein sequence ID" value="KAF5757759.1"/>
    <property type="molecule type" value="Genomic_DNA"/>
</dbReference>
<organism evidence="1 2">
    <name type="scientific">Helianthus annuus</name>
    <name type="common">Common sunflower</name>
    <dbReference type="NCBI Taxonomy" id="4232"/>
    <lineage>
        <taxon>Eukaryota</taxon>
        <taxon>Viridiplantae</taxon>
        <taxon>Streptophyta</taxon>
        <taxon>Embryophyta</taxon>
        <taxon>Tracheophyta</taxon>
        <taxon>Spermatophyta</taxon>
        <taxon>Magnoliopsida</taxon>
        <taxon>eudicotyledons</taxon>
        <taxon>Gunneridae</taxon>
        <taxon>Pentapetalae</taxon>
        <taxon>asterids</taxon>
        <taxon>campanulids</taxon>
        <taxon>Asterales</taxon>
        <taxon>Asteraceae</taxon>
        <taxon>Asteroideae</taxon>
        <taxon>Heliantheae alliance</taxon>
        <taxon>Heliantheae</taxon>
        <taxon>Helianthus</taxon>
    </lineage>
</organism>